<dbReference type="Proteomes" id="UP001596189">
    <property type="component" value="Unassembled WGS sequence"/>
</dbReference>
<evidence type="ECO:0000313" key="2">
    <source>
        <dbReference type="Proteomes" id="UP001596189"/>
    </source>
</evidence>
<sequence>MAQVERWVDATPARVFEVLSDGWLYPLWVVGTTHMRAVEPTWPKVGSRLHHAVGAWPAMLRDESEVLACEPGRHLVLEARGRPFGTARVDLRLTPERSGTRIVLAEEPSSGPGKWAHNPLLEWVLTQRLTESIGRLAALVERPGSPG</sequence>
<evidence type="ECO:0000313" key="1">
    <source>
        <dbReference type="EMBL" id="MFC6006851.1"/>
    </source>
</evidence>
<protein>
    <submittedName>
        <fullName evidence="1">SRPBCC family protein</fullName>
    </submittedName>
</protein>
<name>A0ABW1JC28_9ACTN</name>
<proteinExistence type="predicted"/>
<dbReference type="RefSeq" id="WP_345718322.1">
    <property type="nucleotide sequence ID" value="NZ_BAABFP010000008.1"/>
</dbReference>
<gene>
    <name evidence="1" type="ORF">ACFQDO_06870</name>
</gene>
<keyword evidence="2" id="KW-1185">Reference proteome</keyword>
<accession>A0ABW1JC28</accession>
<dbReference type="Gene3D" id="3.30.530.20">
    <property type="match status" value="1"/>
</dbReference>
<dbReference type="SUPFAM" id="SSF55961">
    <property type="entry name" value="Bet v1-like"/>
    <property type="match status" value="1"/>
</dbReference>
<comment type="caution">
    <text evidence="1">The sequence shown here is derived from an EMBL/GenBank/DDBJ whole genome shotgun (WGS) entry which is preliminary data.</text>
</comment>
<dbReference type="EMBL" id="JBHSRD010000003">
    <property type="protein sequence ID" value="MFC6006851.1"/>
    <property type="molecule type" value="Genomic_DNA"/>
</dbReference>
<dbReference type="CDD" id="cd07812">
    <property type="entry name" value="SRPBCC"/>
    <property type="match status" value="1"/>
</dbReference>
<dbReference type="Pfam" id="PF10604">
    <property type="entry name" value="Polyketide_cyc2"/>
    <property type="match status" value="1"/>
</dbReference>
<dbReference type="InterPro" id="IPR023393">
    <property type="entry name" value="START-like_dom_sf"/>
</dbReference>
<reference evidence="2" key="1">
    <citation type="journal article" date="2019" name="Int. J. Syst. Evol. Microbiol.">
        <title>The Global Catalogue of Microorganisms (GCM) 10K type strain sequencing project: providing services to taxonomists for standard genome sequencing and annotation.</title>
        <authorList>
            <consortium name="The Broad Institute Genomics Platform"/>
            <consortium name="The Broad Institute Genome Sequencing Center for Infectious Disease"/>
            <person name="Wu L."/>
            <person name="Ma J."/>
        </authorList>
    </citation>
    <scope>NUCLEOTIDE SEQUENCE [LARGE SCALE GENOMIC DNA]</scope>
    <source>
        <strain evidence="2">KACC 14249</strain>
    </source>
</reference>
<dbReference type="InterPro" id="IPR019587">
    <property type="entry name" value="Polyketide_cyclase/dehydratase"/>
</dbReference>
<organism evidence="1 2">
    <name type="scientific">Angustibacter luteus</name>
    <dbReference type="NCBI Taxonomy" id="658456"/>
    <lineage>
        <taxon>Bacteria</taxon>
        <taxon>Bacillati</taxon>
        <taxon>Actinomycetota</taxon>
        <taxon>Actinomycetes</taxon>
        <taxon>Kineosporiales</taxon>
        <taxon>Kineosporiaceae</taxon>
    </lineage>
</organism>